<dbReference type="InterPro" id="IPR036563">
    <property type="entry name" value="MoaE_sf"/>
</dbReference>
<organism evidence="1 2">
    <name type="scientific">Thermus aquaticus</name>
    <dbReference type="NCBI Taxonomy" id="271"/>
    <lineage>
        <taxon>Bacteria</taxon>
        <taxon>Thermotogati</taxon>
        <taxon>Deinococcota</taxon>
        <taxon>Deinococci</taxon>
        <taxon>Thermales</taxon>
        <taxon>Thermaceae</taxon>
        <taxon>Thermus</taxon>
    </lineage>
</organism>
<proteinExistence type="predicted"/>
<keyword evidence="1" id="KW-0808">Transferase</keyword>
<dbReference type="Proteomes" id="UP000037685">
    <property type="component" value="Unassembled WGS sequence"/>
</dbReference>
<dbReference type="Gene3D" id="3.10.20.30">
    <property type="match status" value="1"/>
</dbReference>
<dbReference type="RefSeq" id="WP_053767319.1">
    <property type="nucleotide sequence ID" value="NZ_LHCI01000106.1"/>
</dbReference>
<dbReference type="InterPro" id="IPR003749">
    <property type="entry name" value="ThiS/MoaD-like"/>
</dbReference>
<dbReference type="GO" id="GO:0006777">
    <property type="term" value="P:Mo-molybdopterin cofactor biosynthetic process"/>
    <property type="evidence" value="ECO:0007669"/>
    <property type="project" value="InterPro"/>
</dbReference>
<sequence length="223" mass="24850">MRVEVRLFALYREQAGQDRLHLDLPEGARVKDAKEALERLFPGLSLQGGMAAVNQALAQGETPLREGDEVAFLPPVSGGQDSFGLTHEPLDLKALVDWATAPEYGAVVSFLGTTRSPNRGEEVAYLEYEAYPEMAERVMAEIIGEMRARWPLGRVALWHRLGRVDPGEASIAIVVSARHRKEAFAACQYAIDRVKQVLPVWKKEHRQDGSFWVEGFAPEEGRL</sequence>
<dbReference type="InterPro" id="IPR003448">
    <property type="entry name" value="Mopterin_biosynth_MoaE"/>
</dbReference>
<comment type="caution">
    <text evidence="1">The sequence shown here is derived from an EMBL/GenBank/DDBJ whole genome shotgun (WGS) entry which is preliminary data.</text>
</comment>
<dbReference type="Pfam" id="PF02391">
    <property type="entry name" value="MoaE"/>
    <property type="match status" value="1"/>
</dbReference>
<dbReference type="GO" id="GO:0030366">
    <property type="term" value="F:molybdopterin synthase activity"/>
    <property type="evidence" value="ECO:0007669"/>
    <property type="project" value="UniProtKB-EC"/>
</dbReference>
<dbReference type="Pfam" id="PF02597">
    <property type="entry name" value="ThiS"/>
    <property type="match status" value="1"/>
</dbReference>
<dbReference type="InterPro" id="IPR016155">
    <property type="entry name" value="Mopterin_synth/thiamin_S_b"/>
</dbReference>
<dbReference type="InterPro" id="IPR012675">
    <property type="entry name" value="Beta-grasp_dom_sf"/>
</dbReference>
<dbReference type="EC" id="2.8.1.12" evidence="1"/>
<dbReference type="Gene3D" id="3.90.1170.40">
    <property type="entry name" value="Molybdopterin biosynthesis MoaE subunit"/>
    <property type="match status" value="1"/>
</dbReference>
<gene>
    <name evidence="1" type="primary">moaE</name>
    <name evidence="1" type="ORF">BVI061214_00659</name>
</gene>
<accession>A0A0M9AD30</accession>
<protein>
    <submittedName>
        <fullName evidence="1">Molybdopterin synthase catalytic subunit</fullName>
        <ecNumber evidence="1">2.8.1.12</ecNumber>
    </submittedName>
</protein>
<evidence type="ECO:0000313" key="1">
    <source>
        <dbReference type="EMBL" id="KOX89492.1"/>
    </source>
</evidence>
<dbReference type="PATRIC" id="fig|271.14.peg.742"/>
<dbReference type="EMBL" id="LHCI01000106">
    <property type="protein sequence ID" value="KOX89492.1"/>
    <property type="molecule type" value="Genomic_DNA"/>
</dbReference>
<evidence type="ECO:0000313" key="2">
    <source>
        <dbReference type="Proteomes" id="UP000037685"/>
    </source>
</evidence>
<dbReference type="CDD" id="cd00756">
    <property type="entry name" value="MoaE"/>
    <property type="match status" value="1"/>
</dbReference>
<dbReference type="PANTHER" id="PTHR23404">
    <property type="entry name" value="MOLYBDOPTERIN SYNTHASE RELATED"/>
    <property type="match status" value="1"/>
</dbReference>
<dbReference type="SUPFAM" id="SSF54690">
    <property type="entry name" value="Molybdopterin synthase subunit MoaE"/>
    <property type="match status" value="1"/>
</dbReference>
<dbReference type="SUPFAM" id="SSF54285">
    <property type="entry name" value="MoaD/ThiS"/>
    <property type="match status" value="1"/>
</dbReference>
<dbReference type="AlphaFoldDB" id="A0A0M9AD30"/>
<dbReference type="CDD" id="cd00754">
    <property type="entry name" value="Ubl_MoaD"/>
    <property type="match status" value="1"/>
</dbReference>
<reference evidence="2" key="1">
    <citation type="submission" date="2015-07" db="EMBL/GenBank/DDBJ databases">
        <authorList>
            <person name="Zylicz-Stachula A."/>
            <person name="Jezewska-Frackowiak J."/>
            <person name="Czajkowska E."/>
            <person name="Skowron P.M."/>
        </authorList>
    </citation>
    <scope>NUCLEOTIDE SEQUENCE [LARGE SCALE GENOMIC DNA]</scope>
    <source>
        <strain evidence="2">ATCC 25104 / DSM 625 / JCM 10724 / NBRC 103206 / NCIMB 11243 / YT-1</strain>
    </source>
</reference>
<name>A0A0M9AD30_THEAQ</name>